<dbReference type="PANTHER" id="PTHR43405">
    <property type="entry name" value="GLYCOSYL HYDROLASE DIGH"/>
    <property type="match status" value="1"/>
</dbReference>
<evidence type="ECO:0000313" key="4">
    <source>
        <dbReference type="Proteomes" id="UP000241434"/>
    </source>
</evidence>
<dbReference type="SUPFAM" id="SSF51445">
    <property type="entry name" value="(Trans)glycosidases"/>
    <property type="match status" value="1"/>
</dbReference>
<dbReference type="PANTHER" id="PTHR43405:SF1">
    <property type="entry name" value="GLYCOSYL HYDROLASE DIGH"/>
    <property type="match status" value="1"/>
</dbReference>
<comment type="caution">
    <text evidence="3">The sequence shown here is derived from an EMBL/GenBank/DDBJ whole genome shotgun (WGS) entry which is preliminary data.</text>
</comment>
<evidence type="ECO:0000256" key="1">
    <source>
        <dbReference type="ARBA" id="ARBA00022729"/>
    </source>
</evidence>
<accession>A0A2P7Q0T9</accession>
<keyword evidence="1" id="KW-0732">Signal</keyword>
<evidence type="ECO:0000259" key="2">
    <source>
        <dbReference type="Pfam" id="PF02638"/>
    </source>
</evidence>
<dbReference type="AlphaFoldDB" id="A0A2P7Q0T9"/>
<dbReference type="OrthoDB" id="43070at2"/>
<organism evidence="3 4">
    <name type="scientific">Peptostreptococcus russellii</name>
    <dbReference type="NCBI Taxonomy" id="215200"/>
    <lineage>
        <taxon>Bacteria</taxon>
        <taxon>Bacillati</taxon>
        <taxon>Bacillota</taxon>
        <taxon>Clostridia</taxon>
        <taxon>Peptostreptococcales</taxon>
        <taxon>Peptostreptococcaceae</taxon>
        <taxon>Peptostreptococcus</taxon>
    </lineage>
</organism>
<dbReference type="InterPro" id="IPR052177">
    <property type="entry name" value="Divisome_Glycosyl_Hydrolase"/>
</dbReference>
<evidence type="ECO:0000313" key="3">
    <source>
        <dbReference type="EMBL" id="PSJ31593.1"/>
    </source>
</evidence>
<reference evidence="3" key="1">
    <citation type="thesis" date="2015" institute="Rutgers" country="The State University of New Jersey, 14 College Farm Rd., New Brunswick, NJ, USA">
        <title>Ammonia toxicity in bacteria and its implications for treatment of and resource recovery from highly nitrogenous organic wastes.</title>
        <authorList>
            <person name="Luther A.K."/>
        </authorList>
    </citation>
    <scope>NUCLEOTIDE SEQUENCE</scope>
    <source>
        <strain evidence="3">RT-10B</strain>
    </source>
</reference>
<dbReference type="Gene3D" id="3.20.20.80">
    <property type="entry name" value="Glycosidases"/>
    <property type="match status" value="1"/>
</dbReference>
<dbReference type="Pfam" id="PF04122">
    <property type="entry name" value="CW_binding_2"/>
    <property type="match status" value="3"/>
</dbReference>
<dbReference type="InterPro" id="IPR003790">
    <property type="entry name" value="GHL10"/>
</dbReference>
<protein>
    <submittedName>
        <fullName evidence="3">Cell surface protein</fullName>
    </submittedName>
</protein>
<gene>
    <name evidence="3" type="ORF">UF10_02865</name>
</gene>
<dbReference type="Proteomes" id="UP000241434">
    <property type="component" value="Unassembled WGS sequence"/>
</dbReference>
<proteinExistence type="predicted"/>
<dbReference type="InterPro" id="IPR017853">
    <property type="entry name" value="GH"/>
</dbReference>
<dbReference type="EMBL" id="JYGE01000003">
    <property type="protein sequence ID" value="PSJ31593.1"/>
    <property type="molecule type" value="Genomic_DNA"/>
</dbReference>
<dbReference type="Pfam" id="PF02638">
    <property type="entry name" value="GHL10"/>
    <property type="match status" value="1"/>
</dbReference>
<dbReference type="RefSeq" id="WP_106776327.1">
    <property type="nucleotide sequence ID" value="NZ_JYGE01000003.1"/>
</dbReference>
<name>A0A2P7Q0T9_9FIRM</name>
<sequence length="706" mass="79308">MKKLISIAMSIVLALGIIIIPKSQQSTVKADSTEMRAAWISTVYNIDWPSDSSKGNPEMQKRQYIELLDKLKQAGINTAIVQVRPESDALYRSKINPWSRFLTSSQGKDPGYDPLAFIIQESHKRGIDVHAWFNPYRASIYADKSKSAANNPLNLHTDWTIKHNNKWYYDPGNPEVNKYIVDTVAEVVSNYDVDGIHFDDYFYPGADFPDEATFKKYGSGNKDNWRRSNINNMIKSVRDKVHSIKPDVSFGVSPAGIWRNSYNDPNGSNTSGGESYNKQYADTRYWIKNGLVDYVVPQVYWRIGHPKADYATLVKWWSDQVKGTGVDLYIGQGIYKHGQSEYGGENVAREIKKQIELNRKYPEIKGSMHFSAKDIINQPQVYSDLKTLYKDPNERLPYQNAVMGKDRSVTAIEVSKKGWANGTKNAILVNGEDLMSGVISSPLAASYDGPILLSFHNKVSQDTINEMKRLKIDKLTILGNSNSISQNDIENIEKNIPNIYINRVFSTNPQDESTKIADLLEKEHRADTVYIASEEAMVDVLSIAPKAGNERNPILISGKDSMSQNNINWIKERNIKNIYFIGGPNVLSDKVVNQVAKATGLDLSHNRFFGSNRIETNSKIIDKLYNEKFSLKAFVTRSDAPIDAITVSAFAQKTNSPVILAGNSVSSYQRNVLEPRSASLVYKVGGGINQNSYNQIYNLLGGIMKN</sequence>
<dbReference type="InterPro" id="IPR007253">
    <property type="entry name" value="Cell_wall-bd_2"/>
</dbReference>
<feature type="domain" description="Glycosyl hydrolase-like 10" evidence="2">
    <location>
        <begin position="34"/>
        <end position="338"/>
    </location>
</feature>
<dbReference type="Gene3D" id="3.40.50.12090">
    <property type="match status" value="1"/>
</dbReference>
<keyword evidence="4" id="KW-1185">Reference proteome</keyword>